<feature type="domain" description="DUF1254" evidence="3">
    <location>
        <begin position="54"/>
        <end position="107"/>
    </location>
</feature>
<feature type="chain" id="PRO_5017446028" evidence="1">
    <location>
        <begin position="24"/>
        <end position="341"/>
    </location>
</feature>
<feature type="signal peptide" evidence="1">
    <location>
        <begin position="1"/>
        <end position="23"/>
    </location>
</feature>
<dbReference type="Pfam" id="PF06863">
    <property type="entry name" value="DUF1254"/>
    <property type="match status" value="1"/>
</dbReference>
<dbReference type="Gene3D" id="2.60.40.1610">
    <property type="entry name" value="Domain of unknown function DUF1254"/>
    <property type="match status" value="1"/>
</dbReference>
<protein>
    <submittedName>
        <fullName evidence="4">DUF1254 domain-containing protein</fullName>
    </submittedName>
</protein>
<dbReference type="PANTHER" id="PTHR36509:SF2">
    <property type="entry name" value="BLL3101 PROTEIN"/>
    <property type="match status" value="1"/>
</dbReference>
<sequence>MSKKLLNTALLSSIAFIANSVYADETVTVTPKNFVRAESDLYLAAQVKDGGLGKLYNRRDVASVKNQTIIRLNRDTLYSSGVYDLDAGPVKITMPDTKGRFQSLQVISEDHYTPFVIYDKGTYIFNKKNIGTRYVLFGFRTLVNPNDPNDVKSAHLVQDQIKIEQNNGPGKFVIPKWDQTSQKKVRDALLVLSETLPNTNGMFGKKDEVDPVLHLIGSASAWGGNPETEATYLNITPKQNDGKTVYKLTVKDVPVKEFWSVSVYNEQGYYEPNEFNSYNLNSVTAQKAKDGSISIQFGTCNKTTVNCIPIVKGWNYMVRLYRPQASILNGTWHFPEAQPVK</sequence>
<evidence type="ECO:0000313" key="4">
    <source>
        <dbReference type="EMBL" id="RKG32396.1"/>
    </source>
</evidence>
<dbReference type="SUPFAM" id="SSF160935">
    <property type="entry name" value="VPA0735-like"/>
    <property type="match status" value="1"/>
</dbReference>
<dbReference type="Proteomes" id="UP000269001">
    <property type="component" value="Unassembled WGS sequence"/>
</dbReference>
<gene>
    <name evidence="4" type="ORF">D7V21_12075</name>
</gene>
<name>A0A3A8EFW1_9GAMM</name>
<proteinExistence type="predicted"/>
<dbReference type="PANTHER" id="PTHR36509">
    <property type="entry name" value="BLL3101 PROTEIN"/>
    <property type="match status" value="1"/>
</dbReference>
<accession>A0A3A8EFW1</accession>
<dbReference type="EMBL" id="RAXU01000015">
    <property type="protein sequence ID" value="RKG32396.1"/>
    <property type="molecule type" value="Genomic_DNA"/>
</dbReference>
<dbReference type="InterPro" id="IPR010621">
    <property type="entry name" value="DUF1214"/>
</dbReference>
<dbReference type="RefSeq" id="WP_120370723.1">
    <property type="nucleotide sequence ID" value="NZ_RAXU01000015.1"/>
</dbReference>
<evidence type="ECO:0000256" key="1">
    <source>
        <dbReference type="SAM" id="SignalP"/>
    </source>
</evidence>
<dbReference type="Pfam" id="PF06742">
    <property type="entry name" value="DUF1214"/>
    <property type="match status" value="1"/>
</dbReference>
<dbReference type="InterPro" id="IPR037049">
    <property type="entry name" value="DUF1214_C_sf"/>
</dbReference>
<keyword evidence="1" id="KW-0732">Signal</keyword>
<evidence type="ECO:0000313" key="5">
    <source>
        <dbReference type="Proteomes" id="UP000269001"/>
    </source>
</evidence>
<evidence type="ECO:0000259" key="3">
    <source>
        <dbReference type="Pfam" id="PF06863"/>
    </source>
</evidence>
<dbReference type="Gene3D" id="2.60.120.600">
    <property type="entry name" value="Domain of unknown function DUF1214, C-terminal domain"/>
    <property type="match status" value="1"/>
</dbReference>
<evidence type="ECO:0000259" key="2">
    <source>
        <dbReference type="Pfam" id="PF06742"/>
    </source>
</evidence>
<comment type="caution">
    <text evidence="4">The sequence shown here is derived from an EMBL/GenBank/DDBJ whole genome shotgun (WGS) entry which is preliminary data.</text>
</comment>
<organism evidence="4 5">
    <name type="scientific">Acinetobacter guerrae</name>
    <dbReference type="NCBI Taxonomy" id="1843371"/>
    <lineage>
        <taxon>Bacteria</taxon>
        <taxon>Pseudomonadati</taxon>
        <taxon>Pseudomonadota</taxon>
        <taxon>Gammaproteobacteria</taxon>
        <taxon>Moraxellales</taxon>
        <taxon>Moraxellaceae</taxon>
        <taxon>Acinetobacter</taxon>
    </lineage>
</organism>
<dbReference type="InterPro" id="IPR037050">
    <property type="entry name" value="DUF1254_sf"/>
</dbReference>
<dbReference type="InterPro" id="IPR010679">
    <property type="entry name" value="DUF1254"/>
</dbReference>
<reference evidence="4 5" key="1">
    <citation type="submission" date="2018-09" db="EMBL/GenBank/DDBJ databases">
        <title>The draft genome of Acinetobacter spp. strains.</title>
        <authorList>
            <person name="Qin J."/>
            <person name="Feng Y."/>
            <person name="Zong Z."/>
        </authorList>
    </citation>
    <scope>NUCLEOTIDE SEQUENCE [LARGE SCALE GENOMIC DNA]</scope>
    <source>
        <strain evidence="4 5">WCHAc060096</strain>
    </source>
</reference>
<feature type="domain" description="DUF1214" evidence="2">
    <location>
        <begin position="239"/>
        <end position="324"/>
    </location>
</feature>
<dbReference type="AlphaFoldDB" id="A0A3A8EFW1"/>
<keyword evidence="5" id="KW-1185">Reference proteome</keyword>